<dbReference type="InterPro" id="IPR000682">
    <property type="entry name" value="PCMT"/>
</dbReference>
<accession>A0ABS1LL06</accession>
<dbReference type="Proteomes" id="UP000675409">
    <property type="component" value="Unassembled WGS sequence"/>
</dbReference>
<feature type="region of interest" description="Disordered" evidence="12">
    <location>
        <begin position="432"/>
        <end position="470"/>
    </location>
</feature>
<keyword evidence="6 13" id="KW-0489">Methyltransferase</keyword>
<sequence length="470" mass="50297">MVWRTGVPADWQPRWSWLCRRRPASRFAGLGHRLGALISPDEPGPGRIENEAITPTEGAADVTEHPTTSIDERAASLREQMVQYLVEHGDARTPSVIAALRAVPRHLIPGADPERAYAPEKALVTKRSDDGVGLSSVSAARIQAMQLEEADVRPGMRVLEIGSGGVNAAYLAELVGPSGEVVTVDIDPEVTDRARQFLDAASYKGVTVVTGDAEHGVPDHAAYDRIVVTVETADIPPAWVTQLVPDGVIVAPVRVRGLTRSVALVRDGDALVSRSMDVCGFVPMRGEGENAIRLVVLNDEPGAAVGLRVDGPEELDTEGLKAALHGGRAERWTGVTIGGTESMEYLDMWLTTVLDPLPLLAAEPGARAAGLVAAASPLGIPALVEDDSFGYRKARPTEVPDRYELGVIAHGPHADQVAARYAEQITAWDAEHRGDRPRLTVHPTGDASPAGTGPSRTVERRHSRFTITWP</sequence>
<evidence type="ECO:0000256" key="8">
    <source>
        <dbReference type="ARBA" id="ARBA00022691"/>
    </source>
</evidence>
<evidence type="ECO:0000256" key="5">
    <source>
        <dbReference type="ARBA" id="ARBA00022490"/>
    </source>
</evidence>
<evidence type="ECO:0000256" key="11">
    <source>
        <dbReference type="ARBA" id="ARBA00031350"/>
    </source>
</evidence>
<dbReference type="Gene3D" id="3.40.50.150">
    <property type="entry name" value="Vaccinia Virus protein VP39"/>
    <property type="match status" value="1"/>
</dbReference>
<dbReference type="SUPFAM" id="SSF53335">
    <property type="entry name" value="S-adenosyl-L-methionine-dependent methyltransferases"/>
    <property type="match status" value="1"/>
</dbReference>
<dbReference type="GO" id="GO:0008168">
    <property type="term" value="F:methyltransferase activity"/>
    <property type="evidence" value="ECO:0007669"/>
    <property type="project" value="UniProtKB-KW"/>
</dbReference>
<evidence type="ECO:0000256" key="2">
    <source>
        <dbReference type="ARBA" id="ARBA00005369"/>
    </source>
</evidence>
<dbReference type="PANTHER" id="PTHR11579">
    <property type="entry name" value="PROTEIN-L-ISOASPARTATE O-METHYLTRANSFERASE"/>
    <property type="match status" value="1"/>
</dbReference>
<comment type="caution">
    <text evidence="13">The sequence shown here is derived from an EMBL/GenBank/DDBJ whole genome shotgun (WGS) entry which is preliminary data.</text>
</comment>
<comment type="subcellular location">
    <subcellularLocation>
        <location evidence="1">Cytoplasm</location>
    </subcellularLocation>
</comment>
<dbReference type="EC" id="2.1.1.77" evidence="3"/>
<dbReference type="Pfam" id="PF01135">
    <property type="entry name" value="PCMT"/>
    <property type="match status" value="1"/>
</dbReference>
<evidence type="ECO:0000313" key="14">
    <source>
        <dbReference type="Proteomes" id="UP000675409"/>
    </source>
</evidence>
<protein>
    <recommendedName>
        <fullName evidence="4">Protein-L-isoaspartate O-methyltransferase</fullName>
        <ecNumber evidence="3">2.1.1.77</ecNumber>
    </recommendedName>
    <alternativeName>
        <fullName evidence="11">L-isoaspartyl protein carboxyl methyltransferase</fullName>
    </alternativeName>
    <alternativeName>
        <fullName evidence="9">Protein L-isoaspartyl methyltransferase</fullName>
    </alternativeName>
    <alternativeName>
        <fullName evidence="10">Protein-beta-aspartate methyltransferase</fullName>
    </alternativeName>
</protein>
<evidence type="ECO:0000313" key="13">
    <source>
        <dbReference type="EMBL" id="MBL0886897.1"/>
    </source>
</evidence>
<keyword evidence="5" id="KW-0963">Cytoplasm</keyword>
<proteinExistence type="inferred from homology"/>
<evidence type="ECO:0000256" key="4">
    <source>
        <dbReference type="ARBA" id="ARBA00013346"/>
    </source>
</evidence>
<evidence type="ECO:0000256" key="1">
    <source>
        <dbReference type="ARBA" id="ARBA00004496"/>
    </source>
</evidence>
<keyword evidence="14" id="KW-1185">Reference proteome</keyword>
<evidence type="ECO:0000256" key="3">
    <source>
        <dbReference type="ARBA" id="ARBA00011890"/>
    </source>
</evidence>
<dbReference type="InterPro" id="IPR029063">
    <property type="entry name" value="SAM-dependent_MTases_sf"/>
</dbReference>
<dbReference type="PANTHER" id="PTHR11579:SF0">
    <property type="entry name" value="PROTEIN-L-ISOASPARTATE(D-ASPARTATE) O-METHYLTRANSFERASE"/>
    <property type="match status" value="1"/>
</dbReference>
<evidence type="ECO:0000256" key="10">
    <source>
        <dbReference type="ARBA" id="ARBA00031323"/>
    </source>
</evidence>
<gene>
    <name evidence="13" type="primary">fxlM</name>
    <name evidence="13" type="ORF">HGK34_11510</name>
</gene>
<dbReference type="GO" id="GO:0032259">
    <property type="term" value="P:methylation"/>
    <property type="evidence" value="ECO:0007669"/>
    <property type="project" value="UniProtKB-KW"/>
</dbReference>
<dbReference type="InterPro" id="IPR027573">
    <property type="entry name" value="Methyltran_FxLD"/>
</dbReference>
<dbReference type="CDD" id="cd02440">
    <property type="entry name" value="AdoMet_MTases"/>
    <property type="match status" value="1"/>
</dbReference>
<keyword evidence="7" id="KW-0808">Transferase</keyword>
<keyword evidence="8" id="KW-0949">S-adenosyl-L-methionine</keyword>
<evidence type="ECO:0000256" key="9">
    <source>
        <dbReference type="ARBA" id="ARBA00030757"/>
    </source>
</evidence>
<reference evidence="13 14" key="1">
    <citation type="journal article" date="2021" name="Arch. Microbiol.">
        <title>Myceligenerans indicum sp. nov., an actinobacterium isolated from mangrove sediment of Sundarbans, India.</title>
        <authorList>
            <person name="Asha K."/>
            <person name="Bhadury P."/>
        </authorList>
    </citation>
    <scope>NUCLEOTIDE SEQUENCE [LARGE SCALE GENOMIC DNA]</scope>
    <source>
        <strain evidence="13 14">I2</strain>
    </source>
</reference>
<evidence type="ECO:0000256" key="6">
    <source>
        <dbReference type="ARBA" id="ARBA00022603"/>
    </source>
</evidence>
<dbReference type="EMBL" id="JABBYC010000018">
    <property type="protein sequence ID" value="MBL0886897.1"/>
    <property type="molecule type" value="Genomic_DNA"/>
</dbReference>
<dbReference type="NCBIfam" id="TIGR04364">
    <property type="entry name" value="methyltran_FxLD"/>
    <property type="match status" value="1"/>
</dbReference>
<evidence type="ECO:0000256" key="7">
    <source>
        <dbReference type="ARBA" id="ARBA00022679"/>
    </source>
</evidence>
<comment type="similarity">
    <text evidence="2">Belongs to the methyltransferase superfamily. L-isoaspartyl/D-aspartyl protein methyltransferase family.</text>
</comment>
<organism evidence="13 14">
    <name type="scientific">Myceligenerans indicum</name>
    <dbReference type="NCBI Taxonomy" id="2593663"/>
    <lineage>
        <taxon>Bacteria</taxon>
        <taxon>Bacillati</taxon>
        <taxon>Actinomycetota</taxon>
        <taxon>Actinomycetes</taxon>
        <taxon>Micrococcales</taxon>
        <taxon>Promicromonosporaceae</taxon>
        <taxon>Myceligenerans</taxon>
    </lineage>
</organism>
<name>A0ABS1LL06_9MICO</name>
<evidence type="ECO:0000256" key="12">
    <source>
        <dbReference type="SAM" id="MobiDB-lite"/>
    </source>
</evidence>